<evidence type="ECO:0000313" key="1">
    <source>
        <dbReference type="EMBL" id="MQM10853.1"/>
    </source>
</evidence>
<proteinExistence type="predicted"/>
<name>A0A843WH96_COLES</name>
<protein>
    <submittedName>
        <fullName evidence="1">Uncharacterized protein</fullName>
    </submittedName>
</protein>
<evidence type="ECO:0000313" key="2">
    <source>
        <dbReference type="Proteomes" id="UP000652761"/>
    </source>
</evidence>
<organism evidence="1 2">
    <name type="scientific">Colocasia esculenta</name>
    <name type="common">Wild taro</name>
    <name type="synonym">Arum esculentum</name>
    <dbReference type="NCBI Taxonomy" id="4460"/>
    <lineage>
        <taxon>Eukaryota</taxon>
        <taxon>Viridiplantae</taxon>
        <taxon>Streptophyta</taxon>
        <taxon>Embryophyta</taxon>
        <taxon>Tracheophyta</taxon>
        <taxon>Spermatophyta</taxon>
        <taxon>Magnoliopsida</taxon>
        <taxon>Liliopsida</taxon>
        <taxon>Araceae</taxon>
        <taxon>Aroideae</taxon>
        <taxon>Colocasieae</taxon>
        <taxon>Colocasia</taxon>
    </lineage>
</organism>
<dbReference type="Proteomes" id="UP000652761">
    <property type="component" value="Unassembled WGS sequence"/>
</dbReference>
<comment type="caution">
    <text evidence="1">The sequence shown here is derived from an EMBL/GenBank/DDBJ whole genome shotgun (WGS) entry which is preliminary data.</text>
</comment>
<accession>A0A843WH96</accession>
<reference evidence="1" key="1">
    <citation type="submission" date="2017-07" db="EMBL/GenBank/DDBJ databases">
        <title>Taro Niue Genome Assembly and Annotation.</title>
        <authorList>
            <person name="Atibalentja N."/>
            <person name="Keating K."/>
            <person name="Fields C.J."/>
        </authorList>
    </citation>
    <scope>NUCLEOTIDE SEQUENCE</scope>
    <source>
        <strain evidence="1">Niue_2</strain>
        <tissue evidence="1">Leaf</tissue>
    </source>
</reference>
<gene>
    <name evidence="1" type="ORF">Taro_043750</name>
</gene>
<dbReference type="EMBL" id="NMUH01004798">
    <property type="protein sequence ID" value="MQM10853.1"/>
    <property type="molecule type" value="Genomic_DNA"/>
</dbReference>
<dbReference type="AlphaFoldDB" id="A0A843WH96"/>
<sequence length="68" mass="7956">MFIYIYAYLHRETLPKLNNEDAHEKNAQEKEDDSRALIREELLPQISASTFSNQEVLSDQRMDISISV</sequence>
<keyword evidence="2" id="KW-1185">Reference proteome</keyword>